<dbReference type="CDD" id="cd06174">
    <property type="entry name" value="MFS"/>
    <property type="match status" value="1"/>
</dbReference>
<protein>
    <recommendedName>
        <fullName evidence="4">Major facilitator superfamily (MFS) profile domain-containing protein</fullName>
    </recommendedName>
</protein>
<evidence type="ECO:0000313" key="2">
    <source>
        <dbReference type="EMBL" id="OGG52910.1"/>
    </source>
</evidence>
<reference evidence="2 3" key="1">
    <citation type="journal article" date="2016" name="Nat. Commun.">
        <title>Thousands of microbial genomes shed light on interconnected biogeochemical processes in an aquifer system.</title>
        <authorList>
            <person name="Anantharaman K."/>
            <person name="Brown C.T."/>
            <person name="Hug L.A."/>
            <person name="Sharon I."/>
            <person name="Castelle C.J."/>
            <person name="Probst A.J."/>
            <person name="Thomas B.C."/>
            <person name="Singh A."/>
            <person name="Wilkins M.J."/>
            <person name="Karaoz U."/>
            <person name="Brodie E.L."/>
            <person name="Williams K.H."/>
            <person name="Hubbard S.S."/>
            <person name="Banfield J.F."/>
        </authorList>
    </citation>
    <scope>NUCLEOTIDE SEQUENCE [LARGE SCALE GENOMIC DNA]</scope>
</reference>
<dbReference type="Gene3D" id="1.20.1250.20">
    <property type="entry name" value="MFS general substrate transporter like domains"/>
    <property type="match status" value="1"/>
</dbReference>
<feature type="transmembrane region" description="Helical" evidence="1">
    <location>
        <begin position="69"/>
        <end position="87"/>
    </location>
</feature>
<feature type="transmembrane region" description="Helical" evidence="1">
    <location>
        <begin position="257"/>
        <end position="275"/>
    </location>
</feature>
<proteinExistence type="predicted"/>
<dbReference type="AlphaFoldDB" id="A0A1F6CV00"/>
<feature type="transmembrane region" description="Helical" evidence="1">
    <location>
        <begin position="93"/>
        <end position="117"/>
    </location>
</feature>
<evidence type="ECO:0000313" key="3">
    <source>
        <dbReference type="Proteomes" id="UP000176863"/>
    </source>
</evidence>
<dbReference type="PANTHER" id="PTHR23530:SF1">
    <property type="entry name" value="PERMEASE, MAJOR FACILITATOR SUPERFAMILY-RELATED"/>
    <property type="match status" value="1"/>
</dbReference>
<dbReference type="InterPro" id="IPR011701">
    <property type="entry name" value="MFS"/>
</dbReference>
<sequence length="399" mass="43801">MFTLRYFGLAALYCIAVNLTSAMFVTYLMRRGGLDERSAMIAYAFYFIALTSITMLAGAWTDVGGRKRAFLLACGLNAVSMAAYGLADNFYLFAFAATVGGVGAALANGTLTTWFVTQLNQEGVPKEKFDLYFTMVEFLKCLIGGLAGFVGIRFLAGTTMQIPWFLSAVCYLAIAIVAYVVMAEKDVEERGRIPIRELLCAWKQTARDGAAYGRNNKKIWSGALAVAGMYGTLMIANMLWQPHFLQWLPGKEQLGNVWVWASMANGLGMLVVMVPRLFGFEMYDRKTLLICLIVVGVGLVGTALAGNYEDSLTFYLLYQAGRGAFIPVMLAFLHRNINDDRLRATAASWDAIGHHVGSSLGLLIGAHVVSFASREAAFVSAGVFILIFAACWWQHRKRS</sequence>
<evidence type="ECO:0008006" key="4">
    <source>
        <dbReference type="Google" id="ProtNLM"/>
    </source>
</evidence>
<name>A0A1F6CV00_9BACT</name>
<dbReference type="STRING" id="1798480.A2851_04450"/>
<comment type="caution">
    <text evidence="2">The sequence shown here is derived from an EMBL/GenBank/DDBJ whole genome shotgun (WGS) entry which is preliminary data.</text>
</comment>
<keyword evidence="1" id="KW-0472">Membrane</keyword>
<feature type="transmembrane region" description="Helical" evidence="1">
    <location>
        <begin position="219"/>
        <end position="237"/>
    </location>
</feature>
<keyword evidence="1" id="KW-1133">Transmembrane helix</keyword>
<dbReference type="InterPro" id="IPR053160">
    <property type="entry name" value="MFS_DHA3_Transporter"/>
</dbReference>
<feature type="transmembrane region" description="Helical" evidence="1">
    <location>
        <begin position="287"/>
        <end position="306"/>
    </location>
</feature>
<feature type="transmembrane region" description="Helical" evidence="1">
    <location>
        <begin position="352"/>
        <end position="370"/>
    </location>
</feature>
<dbReference type="SUPFAM" id="SSF103473">
    <property type="entry name" value="MFS general substrate transporter"/>
    <property type="match status" value="1"/>
</dbReference>
<dbReference type="GO" id="GO:0022857">
    <property type="term" value="F:transmembrane transporter activity"/>
    <property type="evidence" value="ECO:0007669"/>
    <property type="project" value="InterPro"/>
</dbReference>
<dbReference type="EMBL" id="MFKT01000021">
    <property type="protein sequence ID" value="OGG52910.1"/>
    <property type="molecule type" value="Genomic_DNA"/>
</dbReference>
<feature type="transmembrane region" description="Helical" evidence="1">
    <location>
        <begin position="7"/>
        <end position="28"/>
    </location>
</feature>
<feature type="transmembrane region" description="Helical" evidence="1">
    <location>
        <begin position="40"/>
        <end position="60"/>
    </location>
</feature>
<dbReference type="Pfam" id="PF07690">
    <property type="entry name" value="MFS_1"/>
    <property type="match status" value="1"/>
</dbReference>
<accession>A0A1F6CV00</accession>
<feature type="transmembrane region" description="Helical" evidence="1">
    <location>
        <begin position="162"/>
        <end position="182"/>
    </location>
</feature>
<gene>
    <name evidence="2" type="ORF">A2851_04450</name>
</gene>
<dbReference type="InterPro" id="IPR036259">
    <property type="entry name" value="MFS_trans_sf"/>
</dbReference>
<organism evidence="2 3">
    <name type="scientific">Candidatus Kaiserbacteria bacterium RIFCSPHIGHO2_01_FULL_53_29</name>
    <dbReference type="NCBI Taxonomy" id="1798480"/>
    <lineage>
        <taxon>Bacteria</taxon>
        <taxon>Candidatus Kaiseribacteriota</taxon>
    </lineage>
</organism>
<feature type="transmembrane region" description="Helical" evidence="1">
    <location>
        <begin position="138"/>
        <end position="156"/>
    </location>
</feature>
<dbReference type="PANTHER" id="PTHR23530">
    <property type="entry name" value="TRANSPORT PROTEIN-RELATED"/>
    <property type="match status" value="1"/>
</dbReference>
<dbReference type="Proteomes" id="UP000176863">
    <property type="component" value="Unassembled WGS sequence"/>
</dbReference>
<evidence type="ECO:0000256" key="1">
    <source>
        <dbReference type="SAM" id="Phobius"/>
    </source>
</evidence>
<feature type="transmembrane region" description="Helical" evidence="1">
    <location>
        <begin position="376"/>
        <end position="393"/>
    </location>
</feature>
<keyword evidence="1" id="KW-0812">Transmembrane</keyword>
<feature type="transmembrane region" description="Helical" evidence="1">
    <location>
        <begin position="312"/>
        <end position="332"/>
    </location>
</feature>